<dbReference type="Pfam" id="PF12833">
    <property type="entry name" value="HTH_18"/>
    <property type="match status" value="1"/>
</dbReference>
<evidence type="ECO:0000313" key="6">
    <source>
        <dbReference type="Proteomes" id="UP001501196"/>
    </source>
</evidence>
<keyword evidence="2" id="KW-0238">DNA-binding</keyword>
<keyword evidence="1" id="KW-0805">Transcription regulation</keyword>
<organism evidence="5 6">
    <name type="scientific">Agromyces tropicus</name>
    <dbReference type="NCBI Taxonomy" id="555371"/>
    <lineage>
        <taxon>Bacteria</taxon>
        <taxon>Bacillati</taxon>
        <taxon>Actinomycetota</taxon>
        <taxon>Actinomycetes</taxon>
        <taxon>Micrococcales</taxon>
        <taxon>Microbacteriaceae</taxon>
        <taxon>Agromyces</taxon>
    </lineage>
</organism>
<comment type="caution">
    <text evidence="5">The sequence shown here is derived from an EMBL/GenBank/DDBJ whole genome shotgun (WGS) entry which is preliminary data.</text>
</comment>
<dbReference type="EMBL" id="BAAAPW010000001">
    <property type="protein sequence ID" value="GAA2026814.1"/>
    <property type="molecule type" value="Genomic_DNA"/>
</dbReference>
<name>A0ABN2U0Q2_9MICO</name>
<evidence type="ECO:0000256" key="1">
    <source>
        <dbReference type="ARBA" id="ARBA00023015"/>
    </source>
</evidence>
<dbReference type="PANTHER" id="PTHR46796">
    <property type="entry name" value="HTH-TYPE TRANSCRIPTIONAL ACTIVATOR RHAS-RELATED"/>
    <property type="match status" value="1"/>
</dbReference>
<dbReference type="Proteomes" id="UP001501196">
    <property type="component" value="Unassembled WGS sequence"/>
</dbReference>
<proteinExistence type="predicted"/>
<feature type="domain" description="HTH araC/xylS-type" evidence="4">
    <location>
        <begin position="201"/>
        <end position="300"/>
    </location>
</feature>
<dbReference type="SUPFAM" id="SSF46689">
    <property type="entry name" value="Homeodomain-like"/>
    <property type="match status" value="1"/>
</dbReference>
<reference evidence="5 6" key="1">
    <citation type="journal article" date="2019" name="Int. J. Syst. Evol. Microbiol.">
        <title>The Global Catalogue of Microorganisms (GCM) 10K type strain sequencing project: providing services to taxonomists for standard genome sequencing and annotation.</title>
        <authorList>
            <consortium name="The Broad Institute Genomics Platform"/>
            <consortium name="The Broad Institute Genome Sequencing Center for Infectious Disease"/>
            <person name="Wu L."/>
            <person name="Ma J."/>
        </authorList>
    </citation>
    <scope>NUCLEOTIDE SEQUENCE [LARGE SCALE GENOMIC DNA]</scope>
    <source>
        <strain evidence="5 6">JCM 15672</strain>
    </source>
</reference>
<dbReference type="PROSITE" id="PS01124">
    <property type="entry name" value="HTH_ARAC_FAMILY_2"/>
    <property type="match status" value="1"/>
</dbReference>
<dbReference type="InterPro" id="IPR009057">
    <property type="entry name" value="Homeodomain-like_sf"/>
</dbReference>
<evidence type="ECO:0000256" key="3">
    <source>
        <dbReference type="ARBA" id="ARBA00023163"/>
    </source>
</evidence>
<dbReference type="InterPro" id="IPR018060">
    <property type="entry name" value="HTH_AraC"/>
</dbReference>
<evidence type="ECO:0000259" key="4">
    <source>
        <dbReference type="PROSITE" id="PS01124"/>
    </source>
</evidence>
<evidence type="ECO:0000256" key="2">
    <source>
        <dbReference type="ARBA" id="ARBA00023125"/>
    </source>
</evidence>
<dbReference type="InterPro" id="IPR035418">
    <property type="entry name" value="AraC-bd_2"/>
</dbReference>
<gene>
    <name evidence="5" type="ORF">GCM10009819_07570</name>
</gene>
<keyword evidence="6" id="KW-1185">Reference proteome</keyword>
<dbReference type="SMART" id="SM00342">
    <property type="entry name" value="HTH_ARAC"/>
    <property type="match status" value="1"/>
</dbReference>
<sequence>MRIQHADEWQRRISESFFPLALSAAPDGFHATIRTTDLPRGMRISEVHVGRTQVRRTERQVRTQPSDHVLALFQYEGHAIVRQADREVHLEGGSATIADPTEPYDVTMTGDSHQMVFLVPTAALRAAGADISVIRTRLLPGTSLSVRSLSALASSLVAADVDPAEAEGIAAAAFDLFRGALNSVGALEAPTRSLTHEAQLRVIKDFIEANLGDQELDLELIARAHHVSVRHLADLFAPETPGAYIRRARLERVYRDLTDPAFATMTAQQVSGRWGFASYSTMLRAFRREFDASPADVRAVGLPGSRKVP</sequence>
<dbReference type="PANTHER" id="PTHR46796:SF6">
    <property type="entry name" value="ARAC SUBFAMILY"/>
    <property type="match status" value="1"/>
</dbReference>
<evidence type="ECO:0000313" key="5">
    <source>
        <dbReference type="EMBL" id="GAA2026814.1"/>
    </source>
</evidence>
<dbReference type="InterPro" id="IPR050204">
    <property type="entry name" value="AraC_XylS_family_regulators"/>
</dbReference>
<dbReference type="Gene3D" id="1.10.10.60">
    <property type="entry name" value="Homeodomain-like"/>
    <property type="match status" value="1"/>
</dbReference>
<protein>
    <submittedName>
        <fullName evidence="5">Helix-turn-helix domain-containing protein</fullName>
    </submittedName>
</protein>
<accession>A0ABN2U0Q2</accession>
<keyword evidence="3" id="KW-0804">Transcription</keyword>
<dbReference type="Pfam" id="PF14525">
    <property type="entry name" value="AraC_binding_2"/>
    <property type="match status" value="1"/>
</dbReference>